<evidence type="ECO:0000256" key="2">
    <source>
        <dbReference type="ARBA" id="ARBA00022603"/>
    </source>
</evidence>
<sequence>MGFLRRGGSKKAGAAEQAAKSAEPSKKDSVFKAPRPPSGPQDPAWPKPRVRLMDRMWGVGHVLPGGDDHVVDLFRVFSPNNSMSMLQIGAGQGGDGRALALAFGVWVTSIEQSEVLVESGMRESYKHGLEKKAPVVSFVPERLKLRPSGFDVVFSRLGMHTLPDKDLTITQMAEGLKPGGQMLLIELMPGEKADPRVLEGWADQEPQRPYLVSGPKMAELIRGQDLDLRVVQDVSADYRKMVMLGFAKFLGTLSRKELEEDRELGRALLKEAEMWMRRMALIDTGVLRVVRFHAIAPQTKRRKKLPTVE</sequence>
<reference evidence="7 8" key="1">
    <citation type="submission" date="2017-09" db="EMBL/GenBank/DDBJ databases">
        <authorList>
            <person name="Ehlers B."/>
            <person name="Leendertz F.H."/>
        </authorList>
    </citation>
    <scope>NUCLEOTIDE SEQUENCE [LARGE SCALE GENOMIC DNA]</scope>
    <source>
        <strain evidence="7 8">USBA 140</strain>
    </source>
</reference>
<evidence type="ECO:0000259" key="6">
    <source>
        <dbReference type="Pfam" id="PF13847"/>
    </source>
</evidence>
<dbReference type="Proteomes" id="UP000219621">
    <property type="component" value="Unassembled WGS sequence"/>
</dbReference>
<evidence type="ECO:0000256" key="5">
    <source>
        <dbReference type="SAM" id="MobiDB-lite"/>
    </source>
</evidence>
<dbReference type="PANTHER" id="PTHR44307">
    <property type="entry name" value="PHOSPHOETHANOLAMINE METHYLTRANSFERASE"/>
    <property type="match status" value="1"/>
</dbReference>
<comment type="pathway">
    <text evidence="1">Lipid metabolism.</text>
</comment>
<dbReference type="EMBL" id="OCNJ01000001">
    <property type="protein sequence ID" value="SOD91065.1"/>
    <property type="molecule type" value="Genomic_DNA"/>
</dbReference>
<keyword evidence="3 7" id="KW-0808">Transferase</keyword>
<dbReference type="RefSeq" id="WP_097277646.1">
    <property type="nucleotide sequence ID" value="NZ_OCNJ01000001.1"/>
</dbReference>
<dbReference type="GO" id="GO:0008168">
    <property type="term" value="F:methyltransferase activity"/>
    <property type="evidence" value="ECO:0007669"/>
    <property type="project" value="UniProtKB-KW"/>
</dbReference>
<evidence type="ECO:0000256" key="1">
    <source>
        <dbReference type="ARBA" id="ARBA00005189"/>
    </source>
</evidence>
<dbReference type="Pfam" id="PF13847">
    <property type="entry name" value="Methyltransf_31"/>
    <property type="match status" value="1"/>
</dbReference>
<feature type="compositionally biased region" description="Pro residues" evidence="5">
    <location>
        <begin position="34"/>
        <end position="46"/>
    </location>
</feature>
<dbReference type="Gene3D" id="3.40.50.150">
    <property type="entry name" value="Vaccinia Virus protein VP39"/>
    <property type="match status" value="1"/>
</dbReference>
<dbReference type="CDD" id="cd02440">
    <property type="entry name" value="AdoMet_MTases"/>
    <property type="match status" value="1"/>
</dbReference>
<comment type="pathway">
    <text evidence="4">Phospholipid metabolism.</text>
</comment>
<accession>A0A286G6E1</accession>
<dbReference type="AlphaFoldDB" id="A0A286G6E1"/>
<protein>
    <submittedName>
        <fullName evidence="7">Methyltransferase domain-containing protein</fullName>
    </submittedName>
</protein>
<keyword evidence="8" id="KW-1185">Reference proteome</keyword>
<dbReference type="SUPFAM" id="SSF53335">
    <property type="entry name" value="S-adenosyl-L-methionine-dependent methyltransferases"/>
    <property type="match status" value="1"/>
</dbReference>
<feature type="domain" description="Methyltransferase" evidence="6">
    <location>
        <begin position="81"/>
        <end position="186"/>
    </location>
</feature>
<evidence type="ECO:0000313" key="7">
    <source>
        <dbReference type="EMBL" id="SOD91065.1"/>
    </source>
</evidence>
<dbReference type="OrthoDB" id="9765084at2"/>
<evidence type="ECO:0000256" key="4">
    <source>
        <dbReference type="ARBA" id="ARBA00025707"/>
    </source>
</evidence>
<dbReference type="InterPro" id="IPR029063">
    <property type="entry name" value="SAM-dependent_MTases_sf"/>
</dbReference>
<name>A0A286G6E1_9PROT</name>
<feature type="region of interest" description="Disordered" evidence="5">
    <location>
        <begin position="1"/>
        <end position="47"/>
    </location>
</feature>
<evidence type="ECO:0000313" key="8">
    <source>
        <dbReference type="Proteomes" id="UP000219621"/>
    </source>
</evidence>
<gene>
    <name evidence="7" type="ORF">SAMN05421508_101791</name>
</gene>
<dbReference type="InterPro" id="IPR025714">
    <property type="entry name" value="Methyltranfer_dom"/>
</dbReference>
<keyword evidence="2 7" id="KW-0489">Methyltransferase</keyword>
<feature type="compositionally biased region" description="Low complexity" evidence="5">
    <location>
        <begin position="11"/>
        <end position="22"/>
    </location>
</feature>
<evidence type="ECO:0000256" key="3">
    <source>
        <dbReference type="ARBA" id="ARBA00022679"/>
    </source>
</evidence>
<dbReference type="GO" id="GO:0032259">
    <property type="term" value="P:methylation"/>
    <property type="evidence" value="ECO:0007669"/>
    <property type="project" value="UniProtKB-KW"/>
</dbReference>
<organism evidence="7 8">
    <name type="scientific">Caenispirillum bisanense</name>
    <dbReference type="NCBI Taxonomy" id="414052"/>
    <lineage>
        <taxon>Bacteria</taxon>
        <taxon>Pseudomonadati</taxon>
        <taxon>Pseudomonadota</taxon>
        <taxon>Alphaproteobacteria</taxon>
        <taxon>Rhodospirillales</taxon>
        <taxon>Novispirillaceae</taxon>
        <taxon>Caenispirillum</taxon>
    </lineage>
</organism>
<proteinExistence type="predicted"/>
<dbReference type="PANTHER" id="PTHR44307:SF2">
    <property type="entry name" value="PHOSPHOETHANOLAMINE METHYLTRANSFERASE ISOFORM X1"/>
    <property type="match status" value="1"/>
</dbReference>